<protein>
    <submittedName>
        <fullName evidence="3">Uncharacterized protein</fullName>
    </submittedName>
</protein>
<feature type="chain" id="PRO_5030893805" evidence="2">
    <location>
        <begin position="23"/>
        <end position="290"/>
    </location>
</feature>
<evidence type="ECO:0000313" key="4">
    <source>
        <dbReference type="Proteomes" id="UP000540989"/>
    </source>
</evidence>
<accession>A0A7W8E400</accession>
<evidence type="ECO:0000313" key="3">
    <source>
        <dbReference type="EMBL" id="MBB5056660.1"/>
    </source>
</evidence>
<feature type="signal peptide" evidence="2">
    <location>
        <begin position="1"/>
        <end position="22"/>
    </location>
</feature>
<feature type="compositionally biased region" description="Basic and acidic residues" evidence="1">
    <location>
        <begin position="100"/>
        <end position="141"/>
    </location>
</feature>
<proteinExistence type="predicted"/>
<gene>
    <name evidence="3" type="ORF">HDF16_001345</name>
</gene>
<evidence type="ECO:0000256" key="1">
    <source>
        <dbReference type="SAM" id="MobiDB-lite"/>
    </source>
</evidence>
<dbReference type="Proteomes" id="UP000540989">
    <property type="component" value="Unassembled WGS sequence"/>
</dbReference>
<reference evidence="3 4" key="1">
    <citation type="submission" date="2020-08" db="EMBL/GenBank/DDBJ databases">
        <title>Genomic Encyclopedia of Type Strains, Phase IV (KMG-V): Genome sequencing to study the core and pangenomes of soil and plant-associated prokaryotes.</title>
        <authorList>
            <person name="Whitman W."/>
        </authorList>
    </citation>
    <scope>NUCLEOTIDE SEQUENCE [LARGE SCALE GENOMIC DNA]</scope>
    <source>
        <strain evidence="3 4">M8UP14</strain>
    </source>
</reference>
<dbReference type="EMBL" id="JACHIP010000002">
    <property type="protein sequence ID" value="MBB5056660.1"/>
    <property type="molecule type" value="Genomic_DNA"/>
</dbReference>
<sequence>MMGAALRWAGWLVLAGTVTAGAQETGKPERPLPDVPALMHEVEAKQRAAEEARKDYIFHAVVTEVEVDGKGSPKKTEVKEYDDFWIKGVPVERLVKKDGRPLTEDEAKKESERIDKEAAKASERRAKEDAKGKETDPRGNDEVTVSRLLELGSFTNARRVQMAGRDTIAVDYTGDPKAKTKNRFEGVIRDMAGTVWVDEQDKAIARIEGRFVSSFKVGGGLMASIREGTNFNVQMTKVNGEVWLPARIEGKGEARALLFFKFNGSLTASYSDYRKFKTSSTIVGVGVVKE</sequence>
<keyword evidence="4" id="KW-1185">Reference proteome</keyword>
<name>A0A7W8E400_9BACT</name>
<organism evidence="3 4">
    <name type="scientific">Granulicella aggregans</name>
    <dbReference type="NCBI Taxonomy" id="474949"/>
    <lineage>
        <taxon>Bacteria</taxon>
        <taxon>Pseudomonadati</taxon>
        <taxon>Acidobacteriota</taxon>
        <taxon>Terriglobia</taxon>
        <taxon>Terriglobales</taxon>
        <taxon>Acidobacteriaceae</taxon>
        <taxon>Granulicella</taxon>
    </lineage>
</organism>
<dbReference type="AlphaFoldDB" id="A0A7W8E400"/>
<evidence type="ECO:0000256" key="2">
    <source>
        <dbReference type="SAM" id="SignalP"/>
    </source>
</evidence>
<feature type="region of interest" description="Disordered" evidence="1">
    <location>
        <begin position="100"/>
        <end position="142"/>
    </location>
</feature>
<keyword evidence="2" id="KW-0732">Signal</keyword>
<comment type="caution">
    <text evidence="3">The sequence shown here is derived from an EMBL/GenBank/DDBJ whole genome shotgun (WGS) entry which is preliminary data.</text>
</comment>